<dbReference type="InterPro" id="IPR032783">
    <property type="entry name" value="AraC_lig"/>
</dbReference>
<reference evidence="5 6" key="1">
    <citation type="submission" date="2021-09" db="EMBL/GenBank/DDBJ databases">
        <title>Lysobacter sp. 13A isolated from the river sediment.</title>
        <authorList>
            <person name="Liu H."/>
            <person name="Li S."/>
            <person name="Mao S."/>
        </authorList>
    </citation>
    <scope>NUCLEOTIDE SEQUENCE [LARGE SCALE GENOMIC DNA]</scope>
    <source>
        <strain evidence="5 6">13A</strain>
    </source>
</reference>
<evidence type="ECO:0000256" key="2">
    <source>
        <dbReference type="ARBA" id="ARBA00023125"/>
    </source>
</evidence>
<dbReference type="Gene3D" id="1.10.10.60">
    <property type="entry name" value="Homeodomain-like"/>
    <property type="match status" value="2"/>
</dbReference>
<dbReference type="InterPro" id="IPR018062">
    <property type="entry name" value="HTH_AraC-typ_CS"/>
</dbReference>
<dbReference type="PROSITE" id="PS00041">
    <property type="entry name" value="HTH_ARAC_FAMILY_1"/>
    <property type="match status" value="1"/>
</dbReference>
<dbReference type="InterPro" id="IPR020449">
    <property type="entry name" value="Tscrpt_reg_AraC-type_HTH"/>
</dbReference>
<comment type="caution">
    <text evidence="5">The sequence shown here is derived from an EMBL/GenBank/DDBJ whole genome shotgun (WGS) entry which is preliminary data.</text>
</comment>
<dbReference type="PROSITE" id="PS01124">
    <property type="entry name" value="HTH_ARAC_FAMILY_2"/>
    <property type="match status" value="1"/>
</dbReference>
<evidence type="ECO:0000259" key="4">
    <source>
        <dbReference type="PROSITE" id="PS01124"/>
    </source>
</evidence>
<dbReference type="Proteomes" id="UP001430954">
    <property type="component" value="Unassembled WGS sequence"/>
</dbReference>
<gene>
    <name evidence="5" type="ORF">K6753_04895</name>
</gene>
<accession>A0ABS7T4S2</accession>
<protein>
    <submittedName>
        <fullName evidence="5">AraC family transcriptional regulator</fullName>
    </submittedName>
</protein>
<keyword evidence="1" id="KW-0805">Transcription regulation</keyword>
<dbReference type="InterPro" id="IPR009057">
    <property type="entry name" value="Homeodomain-like_sf"/>
</dbReference>
<dbReference type="SUPFAM" id="SSF46689">
    <property type="entry name" value="Homeodomain-like"/>
    <property type="match status" value="2"/>
</dbReference>
<dbReference type="Pfam" id="PF12852">
    <property type="entry name" value="Cupin_6"/>
    <property type="match status" value="1"/>
</dbReference>
<dbReference type="EMBL" id="JAINZW010000002">
    <property type="protein sequence ID" value="MBZ4038862.1"/>
    <property type="molecule type" value="Genomic_DNA"/>
</dbReference>
<evidence type="ECO:0000313" key="6">
    <source>
        <dbReference type="Proteomes" id="UP001430954"/>
    </source>
</evidence>
<evidence type="ECO:0000256" key="1">
    <source>
        <dbReference type="ARBA" id="ARBA00023015"/>
    </source>
</evidence>
<dbReference type="RefSeq" id="WP_223675064.1">
    <property type="nucleotide sequence ID" value="NZ_JAINZW010000002.1"/>
</dbReference>
<evidence type="ECO:0000256" key="3">
    <source>
        <dbReference type="ARBA" id="ARBA00023163"/>
    </source>
</evidence>
<dbReference type="Pfam" id="PF12833">
    <property type="entry name" value="HTH_18"/>
    <property type="match status" value="1"/>
</dbReference>
<keyword evidence="2" id="KW-0238">DNA-binding</keyword>
<dbReference type="PANTHER" id="PTHR46796:SF7">
    <property type="entry name" value="ARAC FAMILY TRANSCRIPTIONAL REGULATOR"/>
    <property type="match status" value="1"/>
</dbReference>
<dbReference type="InterPro" id="IPR050204">
    <property type="entry name" value="AraC_XylS_family_regulators"/>
</dbReference>
<dbReference type="InterPro" id="IPR018060">
    <property type="entry name" value="HTH_AraC"/>
</dbReference>
<keyword evidence="3" id="KW-0804">Transcription</keyword>
<organism evidence="5 6">
    <name type="scientific">Novilysobacter selenitireducens</name>
    <dbReference type="NCBI Taxonomy" id="2872639"/>
    <lineage>
        <taxon>Bacteria</taxon>
        <taxon>Pseudomonadati</taxon>
        <taxon>Pseudomonadota</taxon>
        <taxon>Gammaproteobacteria</taxon>
        <taxon>Lysobacterales</taxon>
        <taxon>Lysobacteraceae</taxon>
        <taxon>Novilysobacter</taxon>
    </lineage>
</organism>
<dbReference type="SUPFAM" id="SSF51182">
    <property type="entry name" value="RmlC-like cupins"/>
    <property type="match status" value="1"/>
</dbReference>
<dbReference type="SMART" id="SM00342">
    <property type="entry name" value="HTH_ARAC"/>
    <property type="match status" value="1"/>
</dbReference>
<name>A0ABS7T4S2_9GAMM</name>
<proteinExistence type="predicted"/>
<keyword evidence="6" id="KW-1185">Reference proteome</keyword>
<dbReference type="InterPro" id="IPR011051">
    <property type="entry name" value="RmlC_Cupin_sf"/>
</dbReference>
<sequence>MDALSDLLRVLRFTGGVFLDATFRTPWCVYSQVTREDCTPDTPSASLVAFHYVLDGHVEISIGDAPPRACRAGDLIVVVRNDVHRFGSDLTLPPMHVESILREASHEDVAQLDTGNGDDVISRFVCGYLGTSVKSHPLLDALPDLLVANVRERPCAEWVESSFRFAARTHVAHQPGAQDVLARLSELLFVEAVREYIEHLPPEGTDWLSALRDPPLARALSALHGRVAHPWTTEQLADEALMSRSAFAERFARTLGVPPMTYLTRWRMLVAAQRLRESRASIGQIAADVGYESESTFTRAYTREMGITPGAYRRSQPAA</sequence>
<feature type="domain" description="HTH araC/xylS-type" evidence="4">
    <location>
        <begin position="217"/>
        <end position="315"/>
    </location>
</feature>
<dbReference type="CDD" id="cd02208">
    <property type="entry name" value="cupin_RmlC-like"/>
    <property type="match status" value="1"/>
</dbReference>
<dbReference type="PRINTS" id="PR00032">
    <property type="entry name" value="HTHARAC"/>
</dbReference>
<dbReference type="PANTHER" id="PTHR46796">
    <property type="entry name" value="HTH-TYPE TRANSCRIPTIONAL ACTIVATOR RHAS-RELATED"/>
    <property type="match status" value="1"/>
</dbReference>
<evidence type="ECO:0000313" key="5">
    <source>
        <dbReference type="EMBL" id="MBZ4038862.1"/>
    </source>
</evidence>